<evidence type="ECO:0000313" key="1">
    <source>
        <dbReference type="EMBL" id="GFY43809.1"/>
    </source>
</evidence>
<dbReference type="AlphaFoldDB" id="A0A8X6WYS5"/>
<dbReference type="Proteomes" id="UP000886998">
    <property type="component" value="Unassembled WGS sequence"/>
</dbReference>
<dbReference type="EMBL" id="BMAV01003887">
    <property type="protein sequence ID" value="GFY43809.1"/>
    <property type="molecule type" value="Genomic_DNA"/>
</dbReference>
<organism evidence="1 2">
    <name type="scientific">Trichonephila inaurata madagascariensis</name>
    <dbReference type="NCBI Taxonomy" id="2747483"/>
    <lineage>
        <taxon>Eukaryota</taxon>
        <taxon>Metazoa</taxon>
        <taxon>Ecdysozoa</taxon>
        <taxon>Arthropoda</taxon>
        <taxon>Chelicerata</taxon>
        <taxon>Arachnida</taxon>
        <taxon>Araneae</taxon>
        <taxon>Araneomorphae</taxon>
        <taxon>Entelegynae</taxon>
        <taxon>Araneoidea</taxon>
        <taxon>Nephilidae</taxon>
        <taxon>Trichonephila</taxon>
        <taxon>Trichonephila inaurata</taxon>
    </lineage>
</organism>
<comment type="caution">
    <text evidence="1">The sequence shown here is derived from an EMBL/GenBank/DDBJ whole genome shotgun (WGS) entry which is preliminary data.</text>
</comment>
<gene>
    <name evidence="1" type="ORF">TNIN_483981</name>
</gene>
<name>A0A8X6WYS5_9ARAC</name>
<sequence>MQPVPDTNVRLQALQITRVDVTQQGAGNTNLSNLALNTVLYTLQQRQIIQLHQHVKSTLRRTNLASKEKWTPNPMTWSISLLLCHVFAKMSLKTAQQTDFSVINHAKRPDNPSVLTFKMTGQELLDVVIG</sequence>
<reference evidence="1" key="1">
    <citation type="submission" date="2020-08" db="EMBL/GenBank/DDBJ databases">
        <title>Multicomponent nature underlies the extraordinary mechanical properties of spider dragline silk.</title>
        <authorList>
            <person name="Kono N."/>
            <person name="Nakamura H."/>
            <person name="Mori M."/>
            <person name="Yoshida Y."/>
            <person name="Ohtoshi R."/>
            <person name="Malay A.D."/>
            <person name="Moran D.A.P."/>
            <person name="Tomita M."/>
            <person name="Numata K."/>
            <person name="Arakawa K."/>
        </authorList>
    </citation>
    <scope>NUCLEOTIDE SEQUENCE</scope>
</reference>
<evidence type="ECO:0000313" key="2">
    <source>
        <dbReference type="Proteomes" id="UP000886998"/>
    </source>
</evidence>
<proteinExistence type="predicted"/>
<accession>A0A8X6WYS5</accession>
<keyword evidence="2" id="KW-1185">Reference proteome</keyword>
<protein>
    <submittedName>
        <fullName evidence="1">Uncharacterized protein</fullName>
    </submittedName>
</protein>